<dbReference type="OrthoDB" id="9791366at2"/>
<dbReference type="Gene3D" id="3.40.50.1820">
    <property type="entry name" value="alpha/beta hydrolase"/>
    <property type="match status" value="1"/>
</dbReference>
<dbReference type="Pfam" id="PF00561">
    <property type="entry name" value="Abhydrolase_1"/>
    <property type="match status" value="1"/>
</dbReference>
<dbReference type="PANTHER" id="PTHR43194:SF2">
    <property type="entry name" value="PEROXISOMAL MEMBRANE PROTEIN LPX1"/>
    <property type="match status" value="1"/>
</dbReference>
<gene>
    <name evidence="2" type="ORF">A6A40_05560</name>
</gene>
<sequence>MPMSERSILGLSAAGFHKVAYTQWGRDDAARTAICVHGLTRNGRDFDRLALALADRWRVACPDIVGRGRSDWLPVPALYGYPQYCSDMVALIARMGVETVDWIGTSMGGLIGMTLAAQANSPIRRMVINDVGPFIAQAGLQRIADYVGKDPVFEDLPALESYLRFVLMGFGTIGDECWRHMAEHSARPLPDGRFRLAYDPGIGDAFKAAPVGDVDLWALWDRVRCPVLVLRGADSDLLSAETAERMAERGPGASGLVNVVEIPNTGHAPSLMTDDQIAIVRNFLAQD</sequence>
<keyword evidence="2" id="KW-0378">Hydrolase</keyword>
<name>A0A160JEY1_9PROT</name>
<protein>
    <submittedName>
        <fullName evidence="2">Alpha/beta hydrolase</fullName>
    </submittedName>
</protein>
<keyword evidence="3" id="KW-1185">Reference proteome</keyword>
<dbReference type="InterPro" id="IPR029058">
    <property type="entry name" value="AB_hydrolase_fold"/>
</dbReference>
<dbReference type="GO" id="GO:0016787">
    <property type="term" value="F:hydrolase activity"/>
    <property type="evidence" value="ECO:0007669"/>
    <property type="project" value="UniProtKB-KW"/>
</dbReference>
<accession>A0A160JEY1</accession>
<dbReference type="EMBL" id="CP015285">
    <property type="protein sequence ID" value="ANC91413.2"/>
    <property type="molecule type" value="Genomic_DNA"/>
</dbReference>
<feature type="domain" description="AB hydrolase-1" evidence="1">
    <location>
        <begin position="34"/>
        <end position="268"/>
    </location>
</feature>
<evidence type="ECO:0000313" key="2">
    <source>
        <dbReference type="EMBL" id="ANC91413.2"/>
    </source>
</evidence>
<dbReference type="PANTHER" id="PTHR43194">
    <property type="entry name" value="HYDROLASE ALPHA/BETA FOLD FAMILY"/>
    <property type="match status" value="1"/>
</dbReference>
<organism evidence="2 3">
    <name type="scientific">Azospirillum humicireducens</name>
    <dbReference type="NCBI Taxonomy" id="1226968"/>
    <lineage>
        <taxon>Bacteria</taxon>
        <taxon>Pseudomonadati</taxon>
        <taxon>Pseudomonadota</taxon>
        <taxon>Alphaproteobacteria</taxon>
        <taxon>Rhodospirillales</taxon>
        <taxon>Azospirillaceae</taxon>
        <taxon>Azospirillum</taxon>
    </lineage>
</organism>
<dbReference type="AlphaFoldDB" id="A0A160JEY1"/>
<dbReference type="Proteomes" id="UP000077405">
    <property type="component" value="Chromosome"/>
</dbReference>
<dbReference type="InterPro" id="IPR000073">
    <property type="entry name" value="AB_hydrolase_1"/>
</dbReference>
<dbReference type="STRING" id="1226968.A6A40_05560"/>
<evidence type="ECO:0000313" key="3">
    <source>
        <dbReference type="Proteomes" id="UP000077405"/>
    </source>
</evidence>
<dbReference type="SUPFAM" id="SSF53474">
    <property type="entry name" value="alpha/beta-Hydrolases"/>
    <property type="match status" value="1"/>
</dbReference>
<dbReference type="InterPro" id="IPR050228">
    <property type="entry name" value="Carboxylesterase_BioH"/>
</dbReference>
<dbReference type="KEGG" id="ahu:A6A40_05560"/>
<dbReference type="PRINTS" id="PR00111">
    <property type="entry name" value="ABHYDROLASE"/>
</dbReference>
<evidence type="ECO:0000259" key="1">
    <source>
        <dbReference type="Pfam" id="PF00561"/>
    </source>
</evidence>
<proteinExistence type="predicted"/>
<reference evidence="2 3" key="1">
    <citation type="journal article" date="2013" name="Int. J. Syst. Evol. Microbiol.">
        <title>Azospirillum humicireducens sp. nov., a nitrogen-fixing bacterium isolated from a microbial fuel cell.</title>
        <authorList>
            <person name="Zhou S."/>
            <person name="Han L."/>
            <person name="Wang Y."/>
            <person name="Yang G."/>
            <person name="Zhuang L."/>
            <person name="Hu P."/>
        </authorList>
    </citation>
    <scope>NUCLEOTIDE SEQUENCE [LARGE SCALE GENOMIC DNA]</scope>
    <source>
        <strain evidence="2 3">SgZ-5</strain>
    </source>
</reference>